<feature type="transmembrane region" description="Helical" evidence="1">
    <location>
        <begin position="134"/>
        <end position="153"/>
    </location>
</feature>
<feature type="transmembrane region" description="Helical" evidence="1">
    <location>
        <begin position="369"/>
        <end position="388"/>
    </location>
</feature>
<feature type="transmembrane region" description="Helical" evidence="1">
    <location>
        <begin position="224"/>
        <end position="247"/>
    </location>
</feature>
<name>A0ABZ3FM17_9ACTN</name>
<dbReference type="Pfam" id="PF16980">
    <property type="entry name" value="CitMHS_2"/>
    <property type="match status" value="1"/>
</dbReference>
<feature type="transmembrane region" description="Helical" evidence="1">
    <location>
        <begin position="287"/>
        <end position="307"/>
    </location>
</feature>
<keyword evidence="1" id="KW-0472">Membrane</keyword>
<feature type="transmembrane region" description="Helical" evidence="1">
    <location>
        <begin position="36"/>
        <end position="56"/>
    </location>
</feature>
<dbReference type="RefSeq" id="WP_425308547.1">
    <property type="nucleotide sequence ID" value="NZ_CP154795.1"/>
</dbReference>
<sequence length="470" mass="51437">MTVEWWSIIPFVVLLLCIAILPLVPATEHAWEKNPVKLLIALACGLPIALWFVLAGESTAVVHALFEFFQFILLLFALFVVSGGIFLKGDIRATPRNNTIFLAIGGVIASFIGTTGAAMLLIRPLLNTNREREFRVHTVVFTIFIVANCGGLLTPLGDPPLFLGFLRGVPFEWTFQLFPEWLFVNALLLVSYYALDRKAYASESAFAIAWDDSARTKLSIVGKINFLFFAMVILAVAFIPSLNLHAIEEGHAAWFQFVPWREIVFVTAAALSYFVGNREARFGLNKFTWGPILEVAALFIGIFLAMIPALKFLGQVAPSLPLNKVTFFVFSGGLSAFLDNAPTYATFYEMASRLPGDPRIGFAPGVPESYLVAISLGSVFCGAITYIGNGPNFMTKTVADSAGVRTPSFGGYIKWSVLYLVPNLVAMVCIFIADGLLWTAIGIAIALAIVVRAVIVARQHIHPTELTMKP</sequence>
<organism evidence="2 3">
    <name type="scientific">Ammonicoccus fulvus</name>
    <dbReference type="NCBI Taxonomy" id="3138240"/>
    <lineage>
        <taxon>Bacteria</taxon>
        <taxon>Bacillati</taxon>
        <taxon>Actinomycetota</taxon>
        <taxon>Actinomycetes</taxon>
        <taxon>Propionibacteriales</taxon>
        <taxon>Propionibacteriaceae</taxon>
        <taxon>Ammonicoccus</taxon>
    </lineage>
</organism>
<keyword evidence="1" id="KW-0812">Transmembrane</keyword>
<feature type="transmembrane region" description="Helical" evidence="1">
    <location>
        <begin position="68"/>
        <end position="87"/>
    </location>
</feature>
<feature type="transmembrane region" description="Helical" evidence="1">
    <location>
        <begin position="99"/>
        <end position="122"/>
    </location>
</feature>
<feature type="transmembrane region" description="Helical" evidence="1">
    <location>
        <begin position="424"/>
        <end position="451"/>
    </location>
</feature>
<evidence type="ECO:0000313" key="3">
    <source>
        <dbReference type="Proteomes" id="UP001442841"/>
    </source>
</evidence>
<protein>
    <submittedName>
        <fullName evidence="2">Sodium:proton antiporter</fullName>
    </submittedName>
</protein>
<dbReference type="EMBL" id="CP154795">
    <property type="protein sequence ID" value="XAN07094.1"/>
    <property type="molecule type" value="Genomic_DNA"/>
</dbReference>
<proteinExistence type="predicted"/>
<gene>
    <name evidence="2" type="ORF">AADG42_07225</name>
</gene>
<evidence type="ECO:0000256" key="1">
    <source>
        <dbReference type="SAM" id="Phobius"/>
    </source>
</evidence>
<keyword evidence="1" id="KW-1133">Transmembrane helix</keyword>
<feature type="transmembrane region" description="Helical" evidence="1">
    <location>
        <begin position="253"/>
        <end position="275"/>
    </location>
</feature>
<dbReference type="InterPro" id="IPR031566">
    <property type="entry name" value="CitMHS_2"/>
</dbReference>
<keyword evidence="3" id="KW-1185">Reference proteome</keyword>
<accession>A0ABZ3FM17</accession>
<reference evidence="2 3" key="1">
    <citation type="submission" date="2024-04" db="EMBL/GenBank/DDBJ databases">
        <title>Isolation of an actinomycete strain from pig manure.</title>
        <authorList>
            <person name="Gong T."/>
            <person name="Yu Z."/>
            <person name="An M."/>
            <person name="Wei C."/>
            <person name="Yang W."/>
            <person name="Liu L."/>
        </authorList>
    </citation>
    <scope>NUCLEOTIDE SEQUENCE [LARGE SCALE GENOMIC DNA]</scope>
    <source>
        <strain evidence="2 3">ZF39</strain>
    </source>
</reference>
<feature type="transmembrane region" description="Helical" evidence="1">
    <location>
        <begin position="173"/>
        <end position="195"/>
    </location>
</feature>
<dbReference type="Proteomes" id="UP001442841">
    <property type="component" value="Chromosome"/>
</dbReference>
<evidence type="ECO:0000313" key="2">
    <source>
        <dbReference type="EMBL" id="XAN07094.1"/>
    </source>
</evidence>